<dbReference type="Proteomes" id="UP000183275">
    <property type="component" value="Unassembled WGS sequence"/>
</dbReference>
<keyword evidence="1" id="KW-0472">Membrane</keyword>
<evidence type="ECO:0000313" key="3">
    <source>
        <dbReference type="Proteomes" id="UP000183275"/>
    </source>
</evidence>
<reference evidence="3" key="1">
    <citation type="submission" date="2016-10" db="EMBL/GenBank/DDBJ databases">
        <authorList>
            <person name="Varghese N."/>
        </authorList>
    </citation>
    <scope>NUCLEOTIDE SEQUENCE [LARGE SCALE GENOMIC DNA]</scope>
    <source>
        <strain evidence="3">CGMCC 1.12284</strain>
    </source>
</reference>
<dbReference type="EMBL" id="FOIS01000007">
    <property type="protein sequence ID" value="SEW32907.1"/>
    <property type="molecule type" value="Genomic_DNA"/>
</dbReference>
<dbReference type="STRING" id="1202768.SAMN05216285_4168"/>
<protein>
    <submittedName>
        <fullName evidence="2">Uncharacterized protein</fullName>
    </submittedName>
</protein>
<evidence type="ECO:0000256" key="1">
    <source>
        <dbReference type="SAM" id="Phobius"/>
    </source>
</evidence>
<sequence length="330" mass="34972">MVALVALAGIGAFAGSSAAAEPTVDSDSDLQDTDTWVDFNASENTTQKINYTNTDAQDGALVVWDPDTGDNASDAQVHAEFDNSSDAFYERNATADEYGFNLSGDDLETVPMEAGENKSVKVTIANQSDWEGENANLTTMDVTLDNTMERSVMYIGDHQVENEAYGLSHTDKDPKTVAGINIPFTGEQATSLDTSRDIDGSNTTVYAYMANDSVASHFDDNFGSLDSATWSDDTLAQLGDDAAVKAYASSLPDDLDSSTSALKHDTSGSTDALVLELGDEHDGESSIDMQVNSDPGFSDLFSAYGLEAFSIGGFSLGVLFVVGGRRRLGA</sequence>
<feature type="transmembrane region" description="Helical" evidence="1">
    <location>
        <begin position="301"/>
        <end position="322"/>
    </location>
</feature>
<proteinExistence type="predicted"/>
<gene>
    <name evidence="2" type="ORF">SAMN05216285_4168</name>
</gene>
<name>A0A1I0QYF7_9EURY</name>
<dbReference type="AlphaFoldDB" id="A0A1I0QYF7"/>
<accession>A0A1I0QYF7</accession>
<keyword evidence="3" id="KW-1185">Reference proteome</keyword>
<organism evidence="2 3">
    <name type="scientific">Natrinema salifodinae</name>
    <dbReference type="NCBI Taxonomy" id="1202768"/>
    <lineage>
        <taxon>Archaea</taxon>
        <taxon>Methanobacteriati</taxon>
        <taxon>Methanobacteriota</taxon>
        <taxon>Stenosarchaea group</taxon>
        <taxon>Halobacteria</taxon>
        <taxon>Halobacteriales</taxon>
        <taxon>Natrialbaceae</taxon>
        <taxon>Natrinema</taxon>
    </lineage>
</organism>
<keyword evidence="1" id="KW-1133">Transmembrane helix</keyword>
<keyword evidence="1" id="KW-0812">Transmembrane</keyword>
<evidence type="ECO:0000313" key="2">
    <source>
        <dbReference type="EMBL" id="SEW32907.1"/>
    </source>
</evidence>